<feature type="region of interest" description="Disordered" evidence="1">
    <location>
        <begin position="1"/>
        <end position="30"/>
    </location>
</feature>
<feature type="region of interest" description="Disordered" evidence="1">
    <location>
        <begin position="539"/>
        <end position="586"/>
    </location>
</feature>
<feature type="compositionally biased region" description="Basic residues" evidence="1">
    <location>
        <begin position="239"/>
        <end position="249"/>
    </location>
</feature>
<feature type="compositionally biased region" description="Basic and acidic residues" evidence="1">
    <location>
        <begin position="286"/>
        <end position="300"/>
    </location>
</feature>
<reference evidence="2 3" key="1">
    <citation type="submission" date="2024-02" db="EMBL/GenBank/DDBJ databases">
        <title>A draft genome for the cacao thread blight pathogen Marasmius crinis-equi.</title>
        <authorList>
            <person name="Cohen S.P."/>
            <person name="Baruah I.K."/>
            <person name="Amoako-Attah I."/>
            <person name="Bukari Y."/>
            <person name="Meinhardt L.W."/>
            <person name="Bailey B.A."/>
        </authorList>
    </citation>
    <scope>NUCLEOTIDE SEQUENCE [LARGE SCALE GENOMIC DNA]</scope>
    <source>
        <strain evidence="2 3">GH-76</strain>
    </source>
</reference>
<sequence>MDADGDTDPDSSQLPPIATLEDDAGAGASCSGVESTLLKAEASNVRDEISSLADAEGDTDPDCTLESLRSDELDETFSVNVENGKGKEKLAACSSVDDLSDERKSEIVKSFRVYGTSQRRRQETIHAEKAWAEEQTGKIGNCTNCKTTAGCVFERERARCVRCVKGKIRCSHLDAFKYEWLAKAYNVTPEVVQEIVGLFPEIRGSRVSNTGVELQNTSESSKKPSKSRRKVGKEAGGAKGKRTSSRRATTRTTLENRPSTAGPSTGDSPEEIINRIEGAEFTETEDGPRLDRDCDMKDVPIRSSTTSPLFTDDSHDSDPQISVQAPRMREKTSSELYESEAVDPENPNPTLHVDSQTAQQNEGAAELETNNALRLILHTEPPVSGDDSHRDLRNEDKTFPSTADASAPLDTREGDPQAPVADVRDDYSPTAMEDVPAMPIACEKDHVDEGNLRGRSECNDTEQIVDTSLPSLPSAQESAGPCPDDDEEDMMISPDVSMTEGVITDGADSMNVDQSQPTLPEHEPEEPMKGIVGSTSISVTKDSNEDVIQPHGAPMEADDTMDEEPPASVHDSLNSEKINGEDSDVHANPGLQAWVYIVKAEAALRNGYQEEAESYLKDVLDNCEVVFH</sequence>
<feature type="compositionally biased region" description="Polar residues" evidence="1">
    <location>
        <begin position="255"/>
        <end position="267"/>
    </location>
</feature>
<feature type="compositionally biased region" description="Polar residues" evidence="1">
    <location>
        <begin position="466"/>
        <end position="477"/>
    </location>
</feature>
<feature type="compositionally biased region" description="Acidic residues" evidence="1">
    <location>
        <begin position="556"/>
        <end position="565"/>
    </location>
</feature>
<keyword evidence="3" id="KW-1185">Reference proteome</keyword>
<protein>
    <recommendedName>
        <fullName evidence="4">Zn(2)-C6 fungal-type domain-containing protein</fullName>
    </recommendedName>
</protein>
<feature type="compositionally biased region" description="Polar residues" evidence="1">
    <location>
        <begin position="353"/>
        <end position="365"/>
    </location>
</feature>
<evidence type="ECO:0008006" key="4">
    <source>
        <dbReference type="Google" id="ProtNLM"/>
    </source>
</evidence>
<feature type="compositionally biased region" description="Basic and acidic residues" evidence="1">
    <location>
        <begin position="386"/>
        <end position="398"/>
    </location>
</feature>
<evidence type="ECO:0000313" key="3">
    <source>
        <dbReference type="Proteomes" id="UP001465976"/>
    </source>
</evidence>
<dbReference type="Proteomes" id="UP001465976">
    <property type="component" value="Unassembled WGS sequence"/>
</dbReference>
<evidence type="ECO:0000313" key="2">
    <source>
        <dbReference type="EMBL" id="KAL0566282.1"/>
    </source>
</evidence>
<evidence type="ECO:0000256" key="1">
    <source>
        <dbReference type="SAM" id="MobiDB-lite"/>
    </source>
</evidence>
<name>A0ABR3ETP7_9AGAR</name>
<feature type="region of interest" description="Disordered" evidence="1">
    <location>
        <begin position="466"/>
        <end position="487"/>
    </location>
</feature>
<feature type="region of interest" description="Disordered" evidence="1">
    <location>
        <begin position="380"/>
        <end position="427"/>
    </location>
</feature>
<dbReference type="EMBL" id="JBAHYK010001948">
    <property type="protein sequence ID" value="KAL0566282.1"/>
    <property type="molecule type" value="Genomic_DNA"/>
</dbReference>
<organism evidence="2 3">
    <name type="scientific">Marasmius crinis-equi</name>
    <dbReference type="NCBI Taxonomy" id="585013"/>
    <lineage>
        <taxon>Eukaryota</taxon>
        <taxon>Fungi</taxon>
        <taxon>Dikarya</taxon>
        <taxon>Basidiomycota</taxon>
        <taxon>Agaricomycotina</taxon>
        <taxon>Agaricomycetes</taxon>
        <taxon>Agaricomycetidae</taxon>
        <taxon>Agaricales</taxon>
        <taxon>Marasmiineae</taxon>
        <taxon>Marasmiaceae</taxon>
        <taxon>Marasmius</taxon>
    </lineage>
</organism>
<feature type="region of interest" description="Disordered" evidence="1">
    <location>
        <begin position="210"/>
        <end position="365"/>
    </location>
</feature>
<proteinExistence type="predicted"/>
<comment type="caution">
    <text evidence="2">The sequence shown here is derived from an EMBL/GenBank/DDBJ whole genome shotgun (WGS) entry which is preliminary data.</text>
</comment>
<accession>A0ABR3ETP7</accession>
<gene>
    <name evidence="2" type="ORF">V5O48_015736</name>
</gene>